<keyword evidence="2" id="KW-1185">Reference proteome</keyword>
<evidence type="ECO:0000313" key="1">
    <source>
        <dbReference type="EMBL" id="URE06355.1"/>
    </source>
</evidence>
<reference evidence="1" key="1">
    <citation type="submission" date="2022-05" db="EMBL/GenBank/DDBJ databases">
        <title>The Musa troglodytarum L. genome provides insights into the mechanism of non-climacteric behaviour and enrichment of carotenoids.</title>
        <authorList>
            <person name="Wang J."/>
        </authorList>
    </citation>
    <scope>NUCLEOTIDE SEQUENCE</scope>
    <source>
        <tissue evidence="1">Leaf</tissue>
    </source>
</reference>
<dbReference type="EMBL" id="CP097507">
    <property type="protein sequence ID" value="URE06355.1"/>
    <property type="molecule type" value="Genomic_DNA"/>
</dbReference>
<protein>
    <submittedName>
        <fullName evidence="1">Uncharacterized protein</fullName>
    </submittedName>
</protein>
<sequence>MLSTDATPTCLKPANLLAFESVGDLLRILSSSHSLFGMKTVSFCCSKEGGCMHPLCQKADAGPCLHELEMGIFTHHNQS</sequence>
<dbReference type="Proteomes" id="UP001055439">
    <property type="component" value="Chromosome 5"/>
</dbReference>
<name>A0A9E7G1K5_9LILI</name>
<accession>A0A9E7G1K5</accession>
<organism evidence="1 2">
    <name type="scientific">Musa troglodytarum</name>
    <name type="common">fe'i banana</name>
    <dbReference type="NCBI Taxonomy" id="320322"/>
    <lineage>
        <taxon>Eukaryota</taxon>
        <taxon>Viridiplantae</taxon>
        <taxon>Streptophyta</taxon>
        <taxon>Embryophyta</taxon>
        <taxon>Tracheophyta</taxon>
        <taxon>Spermatophyta</taxon>
        <taxon>Magnoliopsida</taxon>
        <taxon>Liliopsida</taxon>
        <taxon>Zingiberales</taxon>
        <taxon>Musaceae</taxon>
        <taxon>Musa</taxon>
    </lineage>
</organism>
<gene>
    <name evidence="1" type="ORF">MUK42_13195</name>
</gene>
<evidence type="ECO:0000313" key="2">
    <source>
        <dbReference type="Proteomes" id="UP001055439"/>
    </source>
</evidence>
<proteinExistence type="predicted"/>
<dbReference type="AlphaFoldDB" id="A0A9E7G1K5"/>